<dbReference type="UniPathway" id="UPA00109">
    <property type="reaction ID" value="UER00187"/>
</dbReference>
<dbReference type="InterPro" id="IPR003959">
    <property type="entry name" value="ATPase_AAA_core"/>
</dbReference>
<dbReference type="Proteomes" id="UP000186817">
    <property type="component" value="Unassembled WGS sequence"/>
</dbReference>
<comment type="similarity">
    <text evidence="4">Belongs to the AAA ATPase family.</text>
</comment>
<sequence>ADAYFNLGAFGFDDGKRVGIFQRTEQFSDIVRCLNSFLLLRFPGGERWVLTAYSCRGLVSTSAALKEDTGSAVPASLPVHSGGHASLEFALQCIPRKERTAPPFGVQDGGGIYSTPDWSHGPRYQSDLLSELRKEWQQWLLEKHVPARLAQHVANHCEQPLFTEDETAWLQQSFKRFSDKYSTSQDWYFSVPPGQPYCLSALSRLSHLIADKDTSLFPALMQGVPTGFDKDIPRSHTLRPRRESDVDEGHELLICEGNWKGAEEDPALLQQLIDEELEAGFLEVVPDLETAFRRWGKERVAVGKVNIVKAPGRSPRLVVDNSICNTNHCCHVLEQFSMPSLQDIQSSFPLREDNEEVQGFSLDVKGVRKTSRVREQDIGLLGIRQQERLLFYKVCPFGATFSSHWFARLGPAAFFCSDSGILRLLQDPTFVEEVANGSDNHLDRPWLSSLYDDMHRPLGTNVRVNPTSWMGIGSHLDEELRFTTSPPGTAISTGAKLLSARHVDLNTKADLVKVPVSTKRIWMRVADPTSPRRKLCPDSFDVLRFFQHLSSVEWRPRPLRPPALVLVETAADAFGKGNHCGIGGWLRFPSGRTIWFSQLFEVQQVTALGIPVQSDANLDISSYETLAQCILLAFWKCSGAGRLALKLPALSDNSGAEAVCNKLYTSKALLNLFVRKLCMWSALSGISLECSHIAGEKNDDADFLSRWNGDASTLPSRFRTEDRFAIDLPAFWNVAFSVSIFPPQAKLLWKLPVLVRRVCVALGWLGRRLDLAVADSTTRDKWFVCRVGCLLAYNYVRVTMTQMGINGFGRIGRLVFRAAMENQSVTMVAVNDPFMDLDYMKYLLKYDSVHKRFNGSISTKKENGEEYLVVNGLPVRIFHEKDPASIPWGSVGADYVCESTGVFCDKEKASKHLQGGCKKVIISAPPKDSTPMFVMGVNHEKYTPDLQVVSNASCTTNCLAPLAKVINDNFGIAEGLMTTVHAMTATQLTVDGPSRGGKDWRGGRCASENIIPSSTGAAKAVGKVIPALNGKLTGMAFRVPTPDVSVVDLTCRLDKPASMDDITAAINKAVEGPMKGILGFTDQEVVSTDFVTCPMSSIFDKSACIALNDKFVKLVSWYDNEWGYSNRLVDLACHMAQVDGIIPPPAVIQSIKAREIFDSRGNPTVEVDLMTNDHLFRAAVPSGASTGIYEALELRDGDKQRLLGKGVLKAVKNVNEQIAPKLVGMDVTKQKEIDRIMVEVLDGTQNDWGWSKSNLGANAILAVSMAVCRAGAASMEMPLYQYLSCLSGRPTTSYVMPVPSFNVINGGSHAGNRLACQEFMILPVGAQSFREALQIGCEVYHSLKGCIKKKYGQDACNVGDEGGFAPSVQDNNEALDVLMDAIEKSGHKDKVKIGTDVAASEFYKVAMADAWATWCAWVPDGKYDLDFKNPESKSADWKTGSEMATYYQEWFAKYPFVSIEDPFDQDDWPAYAEFCTKCGKVKTDDKQLSVFKLRLLELGLSWDEMEPALRDTLRCPLCAIGMPQGELAATSKVKAQGARDLHRQLESGKEAQVREHVGMASPKSPSRFGRGSANRESVRARHCAGAAGGAPHLGCSNAGRRPFGSMIVVATLNIQLAAAANINSIIGLFGEDERPLDVLCVQELGLDVPSAPTFVSMAQGAGLHVSLGSAESGKHRVAIISRIAGKAVHMCSDRAAAACFQLLCNGSLTKVLISSFYGCVHDEDAALHPRAGKFTEKAAESRKRDFEQSTTTLSAEGLDPGMNEAMMRYHSTITSVLPNMNELFEHCNIFYGQVLAETAHQQVTNEPVVAPLQSLEKSRANKRILTHELPAFTSKKALDSNICHFLTGAGLDEDGMSALHNHLVGSSSATVRAEFFREQVPDQSDTCLRAEEDVPTNDRISMQPVLALLDVLGELEDEPDLQVRRLVTNTKRISKALDVGANALASMDGLRTGQPDRIHFGGEAFTLGVLSRSRIVMFLMSIDVFDQDSFIADLVVGLRTGQIKTGAPCRSERLAKYNQFLASRNKSSEWPNDDCLLQVSYRLHARLEHMRGVVPHLGKDVNFEVGETKAAQLSTWVLPQLMQLSVVLPKTATGVLQSGRRQRIGLSLLRQLYSEVGQERHHGYHSDGSSEFDEPSLDDDNALAAGQALQPRHLSLLWRLHQCLCLRRSSAVLTSTALQVSPLLSPLMLCPAIFGRLGIACPRCLLITGMSFLVSAGTAVIAARVLFPQSAGSLTRTATVMIAGLERQFSFPGEREGLCHRACLLALLLCLTLMPPVGRRHWAAAKMNSLSLDSAGTSLTCCSFFLIPGGFCVVTVVFEPSLDDESSSCSGSEFACEDAVMMLINKLNKSSKLQHVLKQDKGRLLCGKLFTDNFAVSDMASVRSIRSILPASLAFFCFNVCTGELTCDVQTQSEIEKIELRELEDTNVELLQTALAVTRLERKSQEVYAPHWCYTISDYVRSSIAACNGGVGVFLFLLRCHQLQGLHKLLATRKPTPVHAQRTGPVLIFALMAPAVRLLMEHTLAAVTLPPWHSWMLPHWTKLRCPSRRGVPRCQGKPEKIVHHAPHPGPAAAPASARLLVVTVLLWLEAGSSTRPRVAVARNSPIVGLQQSAYPAVLRRAPRRHIQIDKKKVPQGRNRERKWNRGRAFSRPAQMALGFFVCAMRAAAREFLTALDRLLGSTRTPPGSRKALSEFLAQTIPAGARPQNSWSRGPREMAVLQAIKLPKHSNAAWVFFGRNPGSRILRGRPEHTDAIQHSGTWHVQLKGRFTDYCLRYHKLFYCWEPPPSKYWLEDARSFQEFDRGSQFPILNFTTALAPEMFDRLIQDGRPFVVRGLGKAHPMRDWDCEFFRQNADFRDVHGRREYADSGSQQPQWMSLKNVMSAVANQGSTGNAKGSSPYYIGIKDVQYRSTEELRRDSHYSPTWTRELLDFVQNHTIVPGFMRDSNLRRLHDTPEFWFVQAGGSTGAKAHVDVHPESTWSLQLCGKKRWRISPIAPRATPHVMIRCFFLEMPYFSGQHLFIRLYPKTLGRLHQSRGVNFMRAFMPRLRFTADSQALWPRLQHLVKQAQRMELRKIPKKSDLRAFLDTDGDGAVTEAERRNVVSLWQALISEVKSKVPEILRQKLDLGVEAVIEDQHELSDLPKKLQKAVRQWEKLALQLVWTLKPTDELRRKADQGRGAMWYVLVSTSHAEAVIFTEDTAPQLQLPRSARKSGGGGPLAKSQTCVTGSGARISGMSGQAEDRRAVNPLLQPLHLQTVFQRSPEIVLAHVPTWSAMDKRLPHRIRDIRLQLQASGKTATADGVKDELCKNFAEYGRLKQQALRKLVLQELSTPLPATETCGPESRECQDAPTAGPPKKKRRKDAKIAPQDTAFPDRPLKEKEGMNESMRRLYAQGPASATATARAPDEKVEGASRRVREKAMAAARREQGLPEPRGSGFQPEERPEERLEDLGGVDEILLDLRQLVVQPLSHPEVFQHLGVQPPTGVLLFGPPGCGKTKIAHAIAGTTGVPFFKIAATEIVSGMSGESEAKIRQLFQAAMAAAPSLIFLDEVDAITPKRDSAGREMERRIVAQLLTCLDELQKANVIVLGATNRPDALDPALRRAGRFDREIAMGIPDEAARARILEKMVTGMRLAENLDLQFLAKKTAGFVGADLSALTKEAALGAVQRAFSGLQSQRSEQSQQSEPTESSDTSLLRPYTAEEMANLAIDARDFTEALTRVQPSARREGFSTIPDVKWDDVGALQEVQADMDAAVCEPIRQAELFRELEPSGHCLGGVGAGMAKPATPKKDTFAVDLYPAPLIKWHPSVEQHESLVMDAEKRGLINKPKPVHTRSTSNTTTKIGSQDEELTVRLKAAIALEPPVEPSGGYRATAFYQSEGLEPRERRKCEPKQAAESKYGKKMHDCFLEAQFRIPYNSREQFVKVAVYAVADGADVPVGEATVPIADPKAETMTGWRLMQDFEETGEVELQVVFPGDDVSVAETADKSTESYDLEAKYASVASKSVVESVGELQSKQDSAESMVPEPTSHMSDTPVEKGVESMDASFFALNPGDRAQVYSKSSGAWVVASIVHVDQARGELIVQHGEHRKVVNLRSHNVADFFRPWEALDSPSLSGVRLGSGVEVYSQSAGRWSAGEISRVDLQRQEVSVEYENRVKTVKMAAPDLEKYFRQKQEDVPSSPTTPAAETPQNGEQGLQNHAPAMPVAAPTTAGLQPEAVPGAVSGAGVRQIPVAVAQPSQPQYQAVLKREITPQTGLMPVAALPAQVVSPGCITYTAPQGFTYRVEAPVAQWAGAPAKPQFSPAYAVATHPAPAWATGLTVPVGVLLFGPPGCGKTLLAKATANQSGANFIAVKGPELLNKYVGESERAVRLVFQRARSSSPCVIFFDELDALVPRRSAEGTGSSERVVNQMLTEMDGVQSRSQVYVIAATNRPDIVDPAMLRPGRLDRLLYVPFPSAVGRLEILQTHMRKLPLAADVDLQRVAEDADGFSGADLASLAREAAMLAIRDAAAAATRISASGNDSAAGDPKTQEKSLAAAAGVQVTADLLWKARSRVQPSVSQQERREYEQLAARLCGWRSAGGRAAAGAKVT</sequence>
<dbReference type="GO" id="GO:0003723">
    <property type="term" value="F:RNA binding"/>
    <property type="evidence" value="ECO:0007669"/>
    <property type="project" value="TreeGrafter"/>
</dbReference>
<dbReference type="InterPro" id="IPR029017">
    <property type="entry name" value="Enolase-like_N"/>
</dbReference>
<keyword evidence="8" id="KW-0547">Nucleotide-binding</keyword>
<dbReference type="InterPro" id="IPR020829">
    <property type="entry name" value="GlycerAld_3-P_DH_cat"/>
</dbReference>
<keyword evidence="10" id="KW-0460">Magnesium</keyword>
<dbReference type="SUPFAM" id="SSF51604">
    <property type="entry name" value="Enolase C-terminal domain-like"/>
    <property type="match status" value="2"/>
</dbReference>
<feature type="region of interest" description="Disordered" evidence="17">
    <location>
        <begin position="3334"/>
        <end position="3381"/>
    </location>
</feature>
<evidence type="ECO:0000256" key="4">
    <source>
        <dbReference type="ARBA" id="ARBA00006914"/>
    </source>
</evidence>
<dbReference type="Gene3D" id="3.20.20.120">
    <property type="entry name" value="Enolase-like C-terminal domain"/>
    <property type="match status" value="2"/>
</dbReference>
<evidence type="ECO:0000256" key="10">
    <source>
        <dbReference type="ARBA" id="ARBA00022842"/>
    </source>
</evidence>
<evidence type="ECO:0000256" key="12">
    <source>
        <dbReference type="ARBA" id="ARBA00023027"/>
    </source>
</evidence>
<dbReference type="FunFam" id="3.30.360.10:FF:000001">
    <property type="entry name" value="Glyceraldehyde-3-phosphate dehydrogenase"/>
    <property type="match status" value="1"/>
</dbReference>
<feature type="region of interest" description="Disordered" evidence="17">
    <location>
        <begin position="3207"/>
        <end position="3234"/>
    </location>
</feature>
<feature type="domain" description="Glyceraldehyde 3-phosphate dehydrogenase NAD(P) binding" evidence="19">
    <location>
        <begin position="801"/>
        <end position="954"/>
    </location>
</feature>
<dbReference type="FunFam" id="3.40.50.300:FF:001025">
    <property type="entry name" value="ATPase family, AAA domain-containing 2B"/>
    <property type="match status" value="1"/>
</dbReference>
<dbReference type="InterPro" id="IPR003593">
    <property type="entry name" value="AAA+_ATPase"/>
</dbReference>
<dbReference type="InterPro" id="IPR020830">
    <property type="entry name" value="GlycerAld_3-P_DH_AS"/>
</dbReference>
<dbReference type="Pfam" id="PF00044">
    <property type="entry name" value="Gp_dh_N"/>
    <property type="match status" value="1"/>
</dbReference>
<organism evidence="22 23">
    <name type="scientific">Symbiodinium microadriaticum</name>
    <name type="common">Dinoflagellate</name>
    <name type="synonym">Zooxanthella microadriatica</name>
    <dbReference type="NCBI Taxonomy" id="2951"/>
    <lineage>
        <taxon>Eukaryota</taxon>
        <taxon>Sar</taxon>
        <taxon>Alveolata</taxon>
        <taxon>Dinophyceae</taxon>
        <taxon>Suessiales</taxon>
        <taxon>Symbiodiniaceae</taxon>
        <taxon>Symbiodinium</taxon>
    </lineage>
</organism>
<feature type="compositionally biased region" description="Basic and acidic residues" evidence="17">
    <location>
        <begin position="3405"/>
        <end position="3430"/>
    </location>
</feature>
<reference evidence="22 23" key="1">
    <citation type="submission" date="2016-02" db="EMBL/GenBank/DDBJ databases">
        <title>Genome analysis of coral dinoflagellate symbionts highlights evolutionary adaptations to a symbiotic lifestyle.</title>
        <authorList>
            <person name="Aranda M."/>
            <person name="Li Y."/>
            <person name="Liew Y.J."/>
            <person name="Baumgarten S."/>
            <person name="Simakov O."/>
            <person name="Wilson M."/>
            <person name="Piel J."/>
            <person name="Ashoor H."/>
            <person name="Bougouffa S."/>
            <person name="Bajic V.B."/>
            <person name="Ryu T."/>
            <person name="Ravasi T."/>
            <person name="Bayer T."/>
            <person name="Micklem G."/>
            <person name="Kim H."/>
            <person name="Bhak J."/>
            <person name="Lajeunesse T.C."/>
            <person name="Voolstra C.R."/>
        </authorList>
    </citation>
    <scope>NUCLEOTIDE SEQUENCE [LARGE SCALE GENOMIC DNA]</scope>
    <source>
        <strain evidence="22 23">CCMP2467</strain>
    </source>
</reference>
<protein>
    <submittedName>
        <fullName evidence="22">Glyceraldehyde-3-phosphate dehydrogenase</fullName>
    </submittedName>
</protein>
<comment type="cofactor">
    <cofactor evidence="1">
        <name>Mg(2+)</name>
        <dbReference type="ChEBI" id="CHEBI:18420"/>
    </cofactor>
</comment>
<evidence type="ECO:0000256" key="8">
    <source>
        <dbReference type="ARBA" id="ARBA00022741"/>
    </source>
</evidence>
<evidence type="ECO:0000256" key="16">
    <source>
        <dbReference type="RuleBase" id="RU000397"/>
    </source>
</evidence>
<dbReference type="GO" id="GO:0016620">
    <property type="term" value="F:oxidoreductase activity, acting on the aldehyde or oxo group of donors, NAD or NADP as acceptor"/>
    <property type="evidence" value="ECO:0007669"/>
    <property type="project" value="InterPro"/>
</dbReference>
<dbReference type="Gene3D" id="3.30.360.10">
    <property type="entry name" value="Dihydrodipicolinate Reductase, domain 2"/>
    <property type="match status" value="1"/>
</dbReference>
<dbReference type="Gene3D" id="3.40.50.720">
    <property type="entry name" value="NAD(P)-binding Rossmann-like Domain"/>
    <property type="match status" value="1"/>
</dbReference>
<dbReference type="Gene3D" id="1.10.8.60">
    <property type="match status" value="2"/>
</dbReference>
<dbReference type="GO" id="GO:0004634">
    <property type="term" value="F:phosphopyruvate hydratase activity"/>
    <property type="evidence" value="ECO:0007669"/>
    <property type="project" value="InterPro"/>
</dbReference>
<dbReference type="CDD" id="cd05214">
    <property type="entry name" value="GAPDH_I_N"/>
    <property type="match status" value="1"/>
</dbReference>
<keyword evidence="15" id="KW-0456">Lyase</keyword>
<dbReference type="Gene3D" id="2.60.120.650">
    <property type="entry name" value="Cupin"/>
    <property type="match status" value="1"/>
</dbReference>
<dbReference type="OrthoDB" id="2187at2759"/>
<dbReference type="InterPro" id="IPR000941">
    <property type="entry name" value="Enolase"/>
</dbReference>
<dbReference type="EMBL" id="LSRX01000666">
    <property type="protein sequence ID" value="OLP91391.1"/>
    <property type="molecule type" value="Genomic_DNA"/>
</dbReference>
<dbReference type="InterPro" id="IPR050168">
    <property type="entry name" value="AAA_ATPase_domain"/>
</dbReference>
<feature type="domain" description="AAA+ ATPase" evidence="18">
    <location>
        <begin position="4321"/>
        <end position="4457"/>
    </location>
</feature>
<dbReference type="PANTHER" id="PTHR23077">
    <property type="entry name" value="AAA-FAMILY ATPASE"/>
    <property type="match status" value="1"/>
</dbReference>
<evidence type="ECO:0000256" key="14">
    <source>
        <dbReference type="ARBA" id="ARBA00023152"/>
    </source>
</evidence>
<keyword evidence="12" id="KW-0520">NAD</keyword>
<dbReference type="SMART" id="SM00382">
    <property type="entry name" value="AAA"/>
    <property type="match status" value="2"/>
</dbReference>
<dbReference type="GO" id="GO:0000015">
    <property type="term" value="C:phosphopyruvate hydratase complex"/>
    <property type="evidence" value="ECO:0007669"/>
    <property type="project" value="InterPro"/>
</dbReference>
<dbReference type="InterPro" id="IPR036291">
    <property type="entry name" value="NAD(P)-bd_dom_sf"/>
</dbReference>
<evidence type="ECO:0000256" key="17">
    <source>
        <dbReference type="SAM" id="MobiDB-lite"/>
    </source>
</evidence>
<comment type="similarity">
    <text evidence="6">Belongs to the enolase family.</text>
</comment>
<dbReference type="InterPro" id="IPR003960">
    <property type="entry name" value="ATPase_AAA_CS"/>
</dbReference>
<feature type="compositionally biased region" description="Low complexity" evidence="17">
    <location>
        <begin position="4179"/>
        <end position="4190"/>
    </location>
</feature>
<dbReference type="SUPFAM" id="SSF55347">
    <property type="entry name" value="Glyceraldehyde-3-phosphate dehydrogenase-like, C-terminal domain"/>
    <property type="match status" value="1"/>
</dbReference>
<accession>A0A1Q9D8B3</accession>
<dbReference type="FunFam" id="3.40.50.720:FF:000266">
    <property type="entry name" value="Glyceraldehyde-3-phosphate dehydrogenase"/>
    <property type="match status" value="1"/>
</dbReference>
<comment type="pathway">
    <text evidence="2">Carbohydrate degradation; glycolysis; pyruvate from D-glyceraldehyde 3-phosphate: step 1/5.</text>
</comment>
<feature type="region of interest" description="Disordered" evidence="17">
    <location>
        <begin position="4173"/>
        <end position="4200"/>
    </location>
</feature>
<keyword evidence="14" id="KW-0324">Glycolysis</keyword>
<dbReference type="PRINTS" id="PR00078">
    <property type="entry name" value="G3PDHDRGNASE"/>
</dbReference>
<feature type="compositionally biased region" description="Low complexity" evidence="17">
    <location>
        <begin position="3676"/>
        <end position="3695"/>
    </location>
</feature>
<evidence type="ECO:0000313" key="23">
    <source>
        <dbReference type="Proteomes" id="UP000186817"/>
    </source>
</evidence>
<evidence type="ECO:0000256" key="6">
    <source>
        <dbReference type="ARBA" id="ARBA00009604"/>
    </source>
</evidence>
<feature type="non-terminal residue" evidence="22">
    <location>
        <position position="1"/>
    </location>
</feature>
<dbReference type="PROSITE" id="PS00071">
    <property type="entry name" value="GAPDH"/>
    <property type="match status" value="1"/>
</dbReference>
<dbReference type="GO" id="GO:0051287">
    <property type="term" value="F:NAD binding"/>
    <property type="evidence" value="ECO:0007669"/>
    <property type="project" value="InterPro"/>
</dbReference>
<evidence type="ECO:0000256" key="9">
    <source>
        <dbReference type="ARBA" id="ARBA00022840"/>
    </source>
</evidence>
<dbReference type="GO" id="GO:0016887">
    <property type="term" value="F:ATP hydrolysis activity"/>
    <property type="evidence" value="ECO:0007669"/>
    <property type="project" value="InterPro"/>
</dbReference>
<dbReference type="SUPFAM" id="SSF52540">
    <property type="entry name" value="P-loop containing nucleoside triphosphate hydrolases"/>
    <property type="match status" value="2"/>
</dbReference>
<feature type="region of interest" description="Disordered" evidence="17">
    <location>
        <begin position="4011"/>
        <end position="4037"/>
    </location>
</feature>
<dbReference type="Pfam" id="PF03952">
    <property type="entry name" value="Enolase_N"/>
    <property type="match status" value="1"/>
</dbReference>
<feature type="domain" description="Enolase C-terminal TIM barrel" evidence="20">
    <location>
        <begin position="1293"/>
        <end position="1541"/>
    </location>
</feature>
<dbReference type="GO" id="GO:0005634">
    <property type="term" value="C:nucleus"/>
    <property type="evidence" value="ECO:0007669"/>
    <property type="project" value="TreeGrafter"/>
</dbReference>
<evidence type="ECO:0000259" key="21">
    <source>
        <dbReference type="SMART" id="SM01193"/>
    </source>
</evidence>
<evidence type="ECO:0000256" key="11">
    <source>
        <dbReference type="ARBA" id="ARBA00023002"/>
    </source>
</evidence>
<evidence type="ECO:0000256" key="3">
    <source>
        <dbReference type="ARBA" id="ARBA00005031"/>
    </source>
</evidence>
<dbReference type="FunFam" id="3.40.50.300:FF:000365">
    <property type="entry name" value="Ribosome biogenesis ATPase RIX7"/>
    <property type="match status" value="1"/>
</dbReference>
<dbReference type="CDD" id="cd18126">
    <property type="entry name" value="GAPDH_I_C"/>
    <property type="match status" value="1"/>
</dbReference>
<evidence type="ECO:0000259" key="18">
    <source>
        <dbReference type="SMART" id="SM00382"/>
    </source>
</evidence>
<dbReference type="InterPro" id="IPR041569">
    <property type="entry name" value="AAA_lid_3"/>
</dbReference>
<keyword evidence="9" id="KW-0067">ATP-binding</keyword>
<dbReference type="InterPro" id="IPR020831">
    <property type="entry name" value="GlycerAld/Erythrose_P_DH"/>
</dbReference>
<proteinExistence type="inferred from homology"/>
<dbReference type="CDD" id="cd03313">
    <property type="entry name" value="enolase"/>
    <property type="match status" value="1"/>
</dbReference>
<dbReference type="InterPro" id="IPR020810">
    <property type="entry name" value="Enolase_C"/>
</dbReference>
<keyword evidence="13" id="KW-0175">Coiled coil</keyword>
<evidence type="ECO:0000259" key="20">
    <source>
        <dbReference type="SMART" id="SM01192"/>
    </source>
</evidence>
<feature type="domain" description="Enolase N-terminal" evidence="21">
    <location>
        <begin position="1148"/>
        <end position="1283"/>
    </location>
</feature>
<feature type="region of interest" description="Disordered" evidence="17">
    <location>
        <begin position="1738"/>
        <end position="1758"/>
    </location>
</feature>
<dbReference type="NCBIfam" id="TIGR01534">
    <property type="entry name" value="GAPDH-I"/>
    <property type="match status" value="1"/>
</dbReference>
<evidence type="ECO:0000256" key="15">
    <source>
        <dbReference type="ARBA" id="ARBA00023239"/>
    </source>
</evidence>
<name>A0A1Q9D8B3_SYMMI</name>
<dbReference type="GO" id="GO:0042254">
    <property type="term" value="P:ribosome biogenesis"/>
    <property type="evidence" value="ECO:0007669"/>
    <property type="project" value="TreeGrafter"/>
</dbReference>
<evidence type="ECO:0000256" key="13">
    <source>
        <dbReference type="ARBA" id="ARBA00023054"/>
    </source>
</evidence>
<dbReference type="PANTHER" id="PTHR23077:SF171">
    <property type="entry name" value="NUCLEAR VALOSIN-CONTAINING PROTEIN-LIKE"/>
    <property type="match status" value="1"/>
</dbReference>
<feature type="compositionally biased region" description="Basic and acidic residues" evidence="17">
    <location>
        <begin position="1738"/>
        <end position="1747"/>
    </location>
</feature>
<dbReference type="GO" id="GO:0006006">
    <property type="term" value="P:glucose metabolic process"/>
    <property type="evidence" value="ECO:0007669"/>
    <property type="project" value="InterPro"/>
</dbReference>
<dbReference type="PROSITE" id="PS00674">
    <property type="entry name" value="AAA"/>
    <property type="match status" value="1"/>
</dbReference>
<dbReference type="SMART" id="SM01192">
    <property type="entry name" value="Enolase_C"/>
    <property type="match status" value="1"/>
</dbReference>
<dbReference type="InterPro" id="IPR036849">
    <property type="entry name" value="Enolase-like_C_sf"/>
</dbReference>
<dbReference type="SMART" id="SM01193">
    <property type="entry name" value="Enolase_N"/>
    <property type="match status" value="1"/>
</dbReference>
<dbReference type="InterPro" id="IPR006424">
    <property type="entry name" value="Glyceraldehyde-3-P_DH_1"/>
</dbReference>
<comment type="caution">
    <text evidence="22">The sequence shown here is derived from an EMBL/GenBank/DDBJ whole genome shotgun (WGS) entry which is preliminary data.</text>
</comment>
<evidence type="ECO:0000313" key="22">
    <source>
        <dbReference type="EMBL" id="OLP91391.1"/>
    </source>
</evidence>
<feature type="region of interest" description="Disordered" evidence="17">
    <location>
        <begin position="3676"/>
        <end position="3698"/>
    </location>
</feature>
<dbReference type="SUPFAM" id="SSF54826">
    <property type="entry name" value="Enolase N-terminal domain-like"/>
    <property type="match status" value="1"/>
</dbReference>
<dbReference type="Pfam" id="PF00113">
    <property type="entry name" value="Enolase_C"/>
    <property type="match status" value="2"/>
</dbReference>
<dbReference type="GO" id="GO:0000287">
    <property type="term" value="F:magnesium ion binding"/>
    <property type="evidence" value="ECO:0007669"/>
    <property type="project" value="InterPro"/>
</dbReference>
<dbReference type="GO" id="GO:1990275">
    <property type="term" value="F:preribosome binding"/>
    <property type="evidence" value="ECO:0007669"/>
    <property type="project" value="TreeGrafter"/>
</dbReference>
<dbReference type="GO" id="GO:0006096">
    <property type="term" value="P:glycolytic process"/>
    <property type="evidence" value="ECO:0007669"/>
    <property type="project" value="UniProtKB-UniPathway"/>
</dbReference>
<comment type="pathway">
    <text evidence="3">Carbohydrate degradation; glycolysis; pyruvate from D-glyceraldehyde 3-phosphate: step 4/5.</text>
</comment>
<gene>
    <name evidence="22" type="primary">Gapdh</name>
    <name evidence="22" type="ORF">AK812_SmicGene26879</name>
</gene>
<feature type="region of interest" description="Disordered" evidence="17">
    <location>
        <begin position="3394"/>
        <end position="3446"/>
    </location>
</feature>
<dbReference type="GO" id="GO:0050661">
    <property type="term" value="F:NADP binding"/>
    <property type="evidence" value="ECO:0007669"/>
    <property type="project" value="InterPro"/>
</dbReference>
<keyword evidence="23" id="KW-1185">Reference proteome</keyword>
<evidence type="ECO:0000256" key="7">
    <source>
        <dbReference type="ARBA" id="ARBA00011881"/>
    </source>
</evidence>
<dbReference type="InterPro" id="IPR027417">
    <property type="entry name" value="P-loop_NTPase"/>
</dbReference>
<dbReference type="Gene3D" id="3.30.390.10">
    <property type="entry name" value="Enolase-like, N-terminal domain"/>
    <property type="match status" value="1"/>
</dbReference>
<feature type="domain" description="AAA+ ATPase" evidence="18">
    <location>
        <begin position="3483"/>
        <end position="3618"/>
    </location>
</feature>
<dbReference type="SMART" id="SM00846">
    <property type="entry name" value="Gp_dh_N"/>
    <property type="match status" value="1"/>
</dbReference>
<dbReference type="Pfam" id="PF02800">
    <property type="entry name" value="Gp_dh_C"/>
    <property type="match status" value="1"/>
</dbReference>
<dbReference type="InterPro" id="IPR020811">
    <property type="entry name" value="Enolase_N"/>
</dbReference>
<evidence type="ECO:0000256" key="1">
    <source>
        <dbReference type="ARBA" id="ARBA00001946"/>
    </source>
</evidence>
<dbReference type="FunFam" id="3.30.390.10:FF:000001">
    <property type="entry name" value="Enolase"/>
    <property type="match status" value="1"/>
</dbReference>
<dbReference type="Pfam" id="PF00004">
    <property type="entry name" value="AAA"/>
    <property type="match status" value="2"/>
</dbReference>
<feature type="region of interest" description="Disordered" evidence="17">
    <location>
        <begin position="1549"/>
        <end position="1573"/>
    </location>
</feature>
<comment type="similarity">
    <text evidence="5 16">Belongs to the glyceraldehyde-3-phosphate dehydrogenase family.</text>
</comment>
<dbReference type="SUPFAM" id="SSF51735">
    <property type="entry name" value="NAD(P)-binding Rossmann-fold domains"/>
    <property type="match status" value="1"/>
</dbReference>
<dbReference type="Pfam" id="PF17862">
    <property type="entry name" value="AAA_lid_3"/>
    <property type="match status" value="2"/>
</dbReference>
<dbReference type="SUPFAM" id="SSF51197">
    <property type="entry name" value="Clavaminate synthase-like"/>
    <property type="match status" value="1"/>
</dbReference>
<evidence type="ECO:0000256" key="2">
    <source>
        <dbReference type="ARBA" id="ARBA00004869"/>
    </source>
</evidence>
<comment type="subunit">
    <text evidence="7">Homotetramer.</text>
</comment>
<keyword evidence="11" id="KW-0560">Oxidoreductase</keyword>
<evidence type="ECO:0000256" key="5">
    <source>
        <dbReference type="ARBA" id="ARBA00007406"/>
    </source>
</evidence>
<dbReference type="GO" id="GO:0005524">
    <property type="term" value="F:ATP binding"/>
    <property type="evidence" value="ECO:0007669"/>
    <property type="project" value="UniProtKB-KW"/>
</dbReference>
<dbReference type="InterPro" id="IPR020828">
    <property type="entry name" value="GlycerAld_3-P_DH_NAD(P)-bd"/>
</dbReference>
<evidence type="ECO:0000259" key="19">
    <source>
        <dbReference type="SMART" id="SM00846"/>
    </source>
</evidence>
<dbReference type="Gene3D" id="3.40.50.300">
    <property type="entry name" value="P-loop containing nucleotide triphosphate hydrolases"/>
    <property type="match status" value="2"/>
</dbReference>
<dbReference type="HAMAP" id="MF_00318">
    <property type="entry name" value="Enolase"/>
    <property type="match status" value="1"/>
</dbReference>